<reference evidence="1 2" key="1">
    <citation type="submission" date="2019-08" db="EMBL/GenBank/DDBJ databases">
        <title>Whole genome of Aphis craccivora.</title>
        <authorList>
            <person name="Voronova N.V."/>
            <person name="Shulinski R.S."/>
            <person name="Bandarenka Y.V."/>
            <person name="Zhorov D.G."/>
            <person name="Warner D."/>
        </authorList>
    </citation>
    <scope>NUCLEOTIDE SEQUENCE [LARGE SCALE GENOMIC DNA]</scope>
    <source>
        <strain evidence="1">180601</strain>
        <tissue evidence="1">Whole Body</tissue>
    </source>
</reference>
<protein>
    <submittedName>
        <fullName evidence="1">Titin-like</fullName>
    </submittedName>
</protein>
<comment type="caution">
    <text evidence="1">The sequence shown here is derived from an EMBL/GenBank/DDBJ whole genome shotgun (WGS) entry which is preliminary data.</text>
</comment>
<dbReference type="EMBL" id="VUJU01009223">
    <property type="protein sequence ID" value="KAF0721341.1"/>
    <property type="molecule type" value="Genomic_DNA"/>
</dbReference>
<dbReference type="OrthoDB" id="3598281at2759"/>
<dbReference type="PANTHER" id="PTHR33173">
    <property type="match status" value="1"/>
</dbReference>
<name>A0A6G0W328_APHCR</name>
<gene>
    <name evidence="1" type="ORF">FWK35_00038543</name>
</gene>
<sequence>MLLYSVTLETEKFTDDPFKEAELELSIKLPIWLKNIFILNGYDDQMVISEIQENDIISIENFAINTLPDLIEEHEKIDYFGIFKNNISKFKILEGFKKKLFMVVNFYKNKFNKSQLNTQSEKRKLVTVTTGATKKRLVIKNSSIIEKEIVNTDLTEEKKIILKQISEFIKQRYPKKEQFHHLISQLEVTVSISNSNCSTDEDGNLVSENNSSNDLVCKIKCYCGIYTTVYKLSSQSHKKKRWVFSNYYRHLSSHLQKEQEIDPSTSKKPTSKIATNSLHNYFVKSTNPSTNAEINLRADNNEYSTETINNTNNSEMVNNDDYYMYGSPRGSLNYSSQDFNNSKVIEEANKPCLDLILPSFLPYNEPPTSTGHPNKTIISKWKDLKYSRREREKRARESSLFQEGNCQQLITNFYRVVENVKQIINTNKTNLIPYFQDEKSPDCENSVEKIFNSKMLSVLQTNDSSSFLKLLCDASIKNSRSKNRHSNRYSDPIKKFSVYLFFVGGRLLYETLQANLNNSLPSITSLFRYISVNKDNVVEGEYRLKKLKQFLIERNLPLCIWVSEDATRITGKVEYDTLSNKIIGFVLPFVDGYAQTDSYIASSAKKIMKYFEIGIKSHYAYVIMAQPLSDNAPPFCIAIFGTDNKFTHLDVMARWKVINDLAADEGITILGYSSDGDTRLLKSMQSKTYDNKINLSQSSQFFVQDTVHIGTKLRTRILKPGIELLIGSYTVSITHLFQLTELYSKDKHFLTNTDLNPDDKMNFNAAEKMCSDQVIELLKNIPDSQGTISFLKIMNNVLKSYLNKTIGIKERLYCLWHSVYLLRIWRCSVMKNNDLTLKNNFITSNAYSCIELNALTLINIIKYFSKLENYNDSQMFLPWLYSSQTCEKLFRSTRSMTSTYSTVVNFSLKDFIRKLTRIEILNFIQNDLKISSESNPENNLIFPRERNPGRNYVNISEKISPKIFEKLSDIDIEDILCKSLADAKEEALLLGMSIFDDSINQPQFLKKLNVEQDSSDEERGENIEMCETQSSPEIPDDICSDLSDISSHINIGEDLQLKDFTDSSTFLNSMKVSSVSTNSNPNTESVENGPFINILLHNNKKMVIKKSSFCWLLDNKTQRVSNDRLRRFINTDRPKKLNIKKNNNKSTQNISKTKKNNKFKTTSKIYKKSNLNTNSSEESADDQLFTNKESIKVSTCVPSVHEVEYYDPVWSDIKPGVFLLVKFAGGRKQTVFKYVCCVCDVNEDDDEIMVQGFKKSDILGTQFSLKENDKSTIDYDMICAILPNPEIVDKTRKLIYQFPGYVTVIEK</sequence>
<dbReference type="Proteomes" id="UP000478052">
    <property type="component" value="Unassembled WGS sequence"/>
</dbReference>
<keyword evidence="2" id="KW-1185">Reference proteome</keyword>
<proteinExistence type="predicted"/>
<evidence type="ECO:0000313" key="1">
    <source>
        <dbReference type="EMBL" id="KAF0721341.1"/>
    </source>
</evidence>
<accession>A0A6G0W328</accession>
<evidence type="ECO:0000313" key="2">
    <source>
        <dbReference type="Proteomes" id="UP000478052"/>
    </source>
</evidence>
<dbReference type="PANTHER" id="PTHR33173:SF2">
    <property type="entry name" value="MYND-TYPE DOMAIN-CONTAINING PROTEIN"/>
    <property type="match status" value="1"/>
</dbReference>
<organism evidence="1 2">
    <name type="scientific">Aphis craccivora</name>
    <name type="common">Cowpea aphid</name>
    <dbReference type="NCBI Taxonomy" id="307492"/>
    <lineage>
        <taxon>Eukaryota</taxon>
        <taxon>Metazoa</taxon>
        <taxon>Ecdysozoa</taxon>
        <taxon>Arthropoda</taxon>
        <taxon>Hexapoda</taxon>
        <taxon>Insecta</taxon>
        <taxon>Pterygota</taxon>
        <taxon>Neoptera</taxon>
        <taxon>Paraneoptera</taxon>
        <taxon>Hemiptera</taxon>
        <taxon>Sternorrhyncha</taxon>
        <taxon>Aphidomorpha</taxon>
        <taxon>Aphidoidea</taxon>
        <taxon>Aphididae</taxon>
        <taxon>Aphidini</taxon>
        <taxon>Aphis</taxon>
        <taxon>Aphis</taxon>
    </lineage>
</organism>